<evidence type="ECO:0000313" key="5">
    <source>
        <dbReference type="Proteomes" id="UP001596091"/>
    </source>
</evidence>
<reference evidence="5" key="1">
    <citation type="journal article" date="2019" name="Int. J. Syst. Evol. Microbiol.">
        <title>The Global Catalogue of Microorganisms (GCM) 10K type strain sequencing project: providing services to taxonomists for standard genome sequencing and annotation.</title>
        <authorList>
            <consortium name="The Broad Institute Genomics Platform"/>
            <consortium name="The Broad Institute Genome Sequencing Center for Infectious Disease"/>
            <person name="Wu L."/>
            <person name="Ma J."/>
        </authorList>
    </citation>
    <scope>NUCLEOTIDE SEQUENCE [LARGE SCALE GENOMIC DNA]</scope>
    <source>
        <strain evidence="5">JCM 4087</strain>
    </source>
</reference>
<dbReference type="PANTHER" id="PTHR23416">
    <property type="entry name" value="SIALIC ACID SYNTHASE-RELATED"/>
    <property type="match status" value="1"/>
</dbReference>
<evidence type="ECO:0000256" key="3">
    <source>
        <dbReference type="SAM" id="MobiDB-lite"/>
    </source>
</evidence>
<dbReference type="PANTHER" id="PTHR23416:SF23">
    <property type="entry name" value="ACETYLTRANSFERASE C18B11.09C-RELATED"/>
    <property type="match status" value="1"/>
</dbReference>
<dbReference type="SUPFAM" id="SSF51161">
    <property type="entry name" value="Trimeric LpxA-like enzymes"/>
    <property type="match status" value="1"/>
</dbReference>
<evidence type="ECO:0000256" key="2">
    <source>
        <dbReference type="ARBA" id="ARBA00022679"/>
    </source>
</evidence>
<feature type="region of interest" description="Disordered" evidence="3">
    <location>
        <begin position="1"/>
        <end position="20"/>
    </location>
</feature>
<comment type="caution">
    <text evidence="4">The sequence shown here is derived from an EMBL/GenBank/DDBJ whole genome shotgun (WGS) entry which is preliminary data.</text>
</comment>
<dbReference type="InterPro" id="IPR051159">
    <property type="entry name" value="Hexapeptide_acetyltransf"/>
</dbReference>
<evidence type="ECO:0000256" key="1">
    <source>
        <dbReference type="ARBA" id="ARBA00007274"/>
    </source>
</evidence>
<keyword evidence="2" id="KW-0808">Transferase</keyword>
<dbReference type="EMBL" id="JBHSPH010000003">
    <property type="protein sequence ID" value="MFC5863034.1"/>
    <property type="molecule type" value="Genomic_DNA"/>
</dbReference>
<evidence type="ECO:0000313" key="4">
    <source>
        <dbReference type="EMBL" id="MFC5863034.1"/>
    </source>
</evidence>
<comment type="similarity">
    <text evidence="1">Belongs to the transferase hexapeptide repeat family.</text>
</comment>
<dbReference type="Proteomes" id="UP001596091">
    <property type="component" value="Unassembled WGS sequence"/>
</dbReference>
<proteinExistence type="inferred from homology"/>
<dbReference type="CDD" id="cd05825">
    <property type="entry name" value="LbH_wcaF_like"/>
    <property type="match status" value="1"/>
</dbReference>
<gene>
    <name evidence="4" type="ORF">ACFPT7_12080</name>
</gene>
<sequence length="216" mass="23685">MPDMLPGMEPALEPHRTPSRTRELHYKASDHISADTAEDPYLRPAFSLGNRLLRLTWNIVWALFYRLSPRPFHAWRSFLLRLFGAKMGPNCHFYPGSKIWAPWNLVCADQVAAGDGAEIYNPAPMTFGSHAIISQGAYICGATHDFDDPAFPLLAYSMQIGSYAWICARACVGPGVNVGEGAVLGLASVASRDLEPWAVYAGSPAVRVKARKPIAN</sequence>
<name>A0ABW1EGE6_9BACT</name>
<keyword evidence="5" id="KW-1185">Reference proteome</keyword>
<protein>
    <submittedName>
        <fullName evidence="4">Colanic acid biosynthesis acetyltransferase</fullName>
    </submittedName>
</protein>
<dbReference type="RefSeq" id="WP_263339327.1">
    <property type="nucleotide sequence ID" value="NZ_JAGSYH010000005.1"/>
</dbReference>
<dbReference type="Gene3D" id="2.160.10.10">
    <property type="entry name" value="Hexapeptide repeat proteins"/>
    <property type="match status" value="1"/>
</dbReference>
<accession>A0ABW1EGE6</accession>
<organism evidence="4 5">
    <name type="scientific">Acidicapsa dinghuensis</name>
    <dbReference type="NCBI Taxonomy" id="2218256"/>
    <lineage>
        <taxon>Bacteria</taxon>
        <taxon>Pseudomonadati</taxon>
        <taxon>Acidobacteriota</taxon>
        <taxon>Terriglobia</taxon>
        <taxon>Terriglobales</taxon>
        <taxon>Acidobacteriaceae</taxon>
        <taxon>Acidicapsa</taxon>
    </lineage>
</organism>
<dbReference type="InterPro" id="IPR011004">
    <property type="entry name" value="Trimer_LpxA-like_sf"/>
</dbReference>